<dbReference type="GO" id="GO:0046872">
    <property type="term" value="F:metal ion binding"/>
    <property type="evidence" value="ECO:0007669"/>
    <property type="project" value="UniProtKB-KW"/>
</dbReference>
<evidence type="ECO:0000313" key="11">
    <source>
        <dbReference type="Proteomes" id="UP000471705"/>
    </source>
</evidence>
<dbReference type="GO" id="GO:0020037">
    <property type="term" value="F:heme binding"/>
    <property type="evidence" value="ECO:0007669"/>
    <property type="project" value="InterPro"/>
</dbReference>
<keyword evidence="3" id="KW-0575">Peroxidase</keyword>
<dbReference type="PANTHER" id="PTHR42821">
    <property type="entry name" value="CATALASE"/>
    <property type="match status" value="1"/>
</dbReference>
<dbReference type="InterPro" id="IPR029062">
    <property type="entry name" value="Class_I_gatase-like"/>
</dbReference>
<proteinExistence type="predicted"/>
<dbReference type="Gene3D" id="3.40.50.880">
    <property type="match status" value="1"/>
</dbReference>
<dbReference type="GO" id="GO:0004096">
    <property type="term" value="F:catalase activity"/>
    <property type="evidence" value="ECO:0007669"/>
    <property type="project" value="UniProtKB-EC"/>
</dbReference>
<name>A0A7K3VM61_RHILE</name>
<evidence type="ECO:0000256" key="6">
    <source>
        <dbReference type="ARBA" id="ARBA00023002"/>
    </source>
</evidence>
<keyword evidence="5" id="KW-0479">Metal-binding</keyword>
<comment type="caution">
    <text evidence="10">The sequence shown here is derived from an EMBL/GenBank/DDBJ whole genome shotgun (WGS) entry which is preliminary data.</text>
</comment>
<dbReference type="EC" id="1.11.1.6" evidence="2"/>
<protein>
    <recommendedName>
        <fullName evidence="2">catalase</fullName>
        <ecNumber evidence="2">1.11.1.6</ecNumber>
    </recommendedName>
</protein>
<evidence type="ECO:0000256" key="5">
    <source>
        <dbReference type="ARBA" id="ARBA00022723"/>
    </source>
</evidence>
<dbReference type="PANTHER" id="PTHR42821:SF1">
    <property type="entry name" value="CATALASE-B"/>
    <property type="match status" value="1"/>
</dbReference>
<evidence type="ECO:0000256" key="3">
    <source>
        <dbReference type="ARBA" id="ARBA00022559"/>
    </source>
</evidence>
<evidence type="ECO:0000259" key="9">
    <source>
        <dbReference type="Pfam" id="PF18011"/>
    </source>
</evidence>
<evidence type="ECO:0000256" key="4">
    <source>
        <dbReference type="ARBA" id="ARBA00022617"/>
    </source>
</evidence>
<dbReference type="EMBL" id="WUFV01000012">
    <property type="protein sequence ID" value="NEK17231.1"/>
    <property type="molecule type" value="Genomic_DNA"/>
</dbReference>
<dbReference type="InterPro" id="IPR041399">
    <property type="entry name" value="Catalase_large_C"/>
</dbReference>
<dbReference type="GO" id="GO:0005829">
    <property type="term" value="C:cytosol"/>
    <property type="evidence" value="ECO:0007669"/>
    <property type="project" value="TreeGrafter"/>
</dbReference>
<dbReference type="CDD" id="cd03132">
    <property type="entry name" value="GATase1_catalase"/>
    <property type="match status" value="1"/>
</dbReference>
<keyword evidence="8" id="KW-0376">Hydrogen peroxide</keyword>
<keyword evidence="6" id="KW-0560">Oxidoreductase</keyword>
<dbReference type="SUPFAM" id="SSF52317">
    <property type="entry name" value="Class I glutamine amidotransferase-like"/>
    <property type="match status" value="1"/>
</dbReference>
<accession>A0A7K3VM61</accession>
<reference evidence="10 11" key="1">
    <citation type="submission" date="2019-12" db="EMBL/GenBank/DDBJ databases">
        <title>Rhizobium genotypes associated with high levels of biological nitrogen fixation by grain legumes in a temperate-maritime cropping system.</title>
        <authorList>
            <person name="Maluk M."/>
            <person name="Francesc Ferrando Molina F."/>
            <person name="Lopez Del Egido L."/>
            <person name="Lafos M."/>
            <person name="Langarica-Fuentes A."/>
            <person name="Gebre Yohannes G."/>
            <person name="Young M.W."/>
            <person name="Martin P."/>
            <person name="Gantlett R."/>
            <person name="Kenicer G."/>
            <person name="Hawes C."/>
            <person name="Begg G.S."/>
            <person name="Quilliam R.S."/>
            <person name="Squire G.R."/>
            <person name="Poole P.S."/>
            <person name="Young P.W."/>
            <person name="Iannetta P.M."/>
            <person name="James E.K."/>
        </authorList>
    </citation>
    <scope>NUCLEOTIDE SEQUENCE [LARGE SCALE GENOMIC DNA]</scope>
    <source>
        <strain evidence="10 11">JHI54</strain>
    </source>
</reference>
<keyword evidence="7" id="KW-0408">Iron</keyword>
<dbReference type="Pfam" id="PF18011">
    <property type="entry name" value="Catalase_C"/>
    <property type="match status" value="1"/>
</dbReference>
<dbReference type="InterPro" id="IPR024712">
    <property type="entry name" value="Catalase_clade2"/>
</dbReference>
<dbReference type="AlphaFoldDB" id="A0A7K3VM61"/>
<evidence type="ECO:0000313" key="10">
    <source>
        <dbReference type="EMBL" id="NEK17231.1"/>
    </source>
</evidence>
<organism evidence="10 11">
    <name type="scientific">Rhizobium leguminosarum</name>
    <dbReference type="NCBI Taxonomy" id="384"/>
    <lineage>
        <taxon>Bacteria</taxon>
        <taxon>Pseudomonadati</taxon>
        <taxon>Pseudomonadota</taxon>
        <taxon>Alphaproteobacteria</taxon>
        <taxon>Hyphomicrobiales</taxon>
        <taxon>Rhizobiaceae</taxon>
        <taxon>Rhizobium/Agrobacterium group</taxon>
        <taxon>Rhizobium</taxon>
    </lineage>
</organism>
<feature type="domain" description="Large catalase C-terminal" evidence="9">
    <location>
        <begin position="13"/>
        <end position="123"/>
    </location>
</feature>
<dbReference type="Proteomes" id="UP000471705">
    <property type="component" value="Unassembled WGS sequence"/>
</dbReference>
<evidence type="ECO:0000256" key="2">
    <source>
        <dbReference type="ARBA" id="ARBA00012314"/>
    </source>
</evidence>
<dbReference type="GO" id="GO:0042744">
    <property type="term" value="P:hydrogen peroxide catabolic process"/>
    <property type="evidence" value="ECO:0007669"/>
    <property type="project" value="UniProtKB-KW"/>
</dbReference>
<evidence type="ECO:0000256" key="7">
    <source>
        <dbReference type="ARBA" id="ARBA00023004"/>
    </source>
</evidence>
<dbReference type="GO" id="GO:0006979">
    <property type="term" value="P:response to oxidative stress"/>
    <property type="evidence" value="ECO:0007669"/>
    <property type="project" value="InterPro"/>
</dbReference>
<sequence length="144" mass="15391">MMTESTSSRRFGTDAKALKGMVDAIKKVDAPACVVAPKVGKVALSGRDPIKADDQLLGSPSPIFDAVAVLLSEERCEKLLSEGAAIQWVMDAFGHLKAIGFVATSKPVLDKAGIEPNDGVLSLTKGFSEAAARRYWDREPNMLE</sequence>
<evidence type="ECO:0000256" key="1">
    <source>
        <dbReference type="ARBA" id="ARBA00001971"/>
    </source>
</evidence>
<evidence type="ECO:0000256" key="8">
    <source>
        <dbReference type="ARBA" id="ARBA00023324"/>
    </source>
</evidence>
<gene>
    <name evidence="10" type="ORF">GR257_20570</name>
</gene>
<keyword evidence="4" id="KW-0349">Heme</keyword>
<comment type="cofactor">
    <cofactor evidence="1">
        <name>heme</name>
        <dbReference type="ChEBI" id="CHEBI:30413"/>
    </cofactor>
</comment>